<dbReference type="InterPro" id="IPR053888">
    <property type="entry name" value="MRM3-like_sub_bind"/>
</dbReference>
<dbReference type="EMBL" id="QWET01000004">
    <property type="protein sequence ID" value="RIH66089.1"/>
    <property type="molecule type" value="Genomic_DNA"/>
</dbReference>
<dbReference type="SUPFAM" id="SSF75217">
    <property type="entry name" value="alpha/beta knot"/>
    <property type="match status" value="1"/>
</dbReference>
<evidence type="ECO:0000259" key="4">
    <source>
        <dbReference type="Pfam" id="PF00588"/>
    </source>
</evidence>
<dbReference type="GO" id="GO:0003723">
    <property type="term" value="F:RNA binding"/>
    <property type="evidence" value="ECO:0007669"/>
    <property type="project" value="InterPro"/>
</dbReference>
<dbReference type="Pfam" id="PF22435">
    <property type="entry name" value="MRM3-like_sub_bind"/>
    <property type="match status" value="1"/>
</dbReference>
<protein>
    <submittedName>
        <fullName evidence="6">RNA methyltransferase</fullName>
    </submittedName>
</protein>
<dbReference type="Gene3D" id="3.40.1280.10">
    <property type="match status" value="1"/>
</dbReference>
<dbReference type="SUPFAM" id="SSF55315">
    <property type="entry name" value="L30e-like"/>
    <property type="match status" value="1"/>
</dbReference>
<dbReference type="InterPro" id="IPR029026">
    <property type="entry name" value="tRNA_m1G_MTases_N"/>
</dbReference>
<evidence type="ECO:0000313" key="7">
    <source>
        <dbReference type="Proteomes" id="UP000266441"/>
    </source>
</evidence>
<dbReference type="GO" id="GO:0008173">
    <property type="term" value="F:RNA methyltransferase activity"/>
    <property type="evidence" value="ECO:0007669"/>
    <property type="project" value="InterPro"/>
</dbReference>
<name>A0A399D380_9BACT</name>
<comment type="similarity">
    <text evidence="1">Belongs to the class IV-like SAM-binding methyltransferase superfamily. RNA methyltransferase TrmH family.</text>
</comment>
<gene>
    <name evidence="6" type="ORF">D1164_07455</name>
</gene>
<dbReference type="CDD" id="cd18109">
    <property type="entry name" value="SpoU-like_RNA-MTase"/>
    <property type="match status" value="1"/>
</dbReference>
<sequence>MISKNKLKQIKSLSLKKFRQKEQLFLVEGDKNVLEVLHSPIRVQELYATETFLTAHTGSLSGAKQVNEATQEEIKKASLLKQPQNCLAICEIPPAGELPQKPEGLSLFLDGIQDPGNLGTIIRTCDWFGMEYLFCSPDTADVFNPKVIQASMGSFCRIKTVYTPFDTLAGLFNQTQIPVYGTFLEGKNLYTENFPVSALIVLGNEGRGIRAEIEERIDFKLNIPSFNHNSRRAESLNVAVAAGIICSEFKTHSK</sequence>
<evidence type="ECO:0000256" key="1">
    <source>
        <dbReference type="ARBA" id="ARBA00007228"/>
    </source>
</evidence>
<dbReference type="InterPro" id="IPR001537">
    <property type="entry name" value="SpoU_MeTrfase"/>
</dbReference>
<dbReference type="GO" id="GO:0032259">
    <property type="term" value="P:methylation"/>
    <property type="evidence" value="ECO:0007669"/>
    <property type="project" value="UniProtKB-KW"/>
</dbReference>
<keyword evidence="7" id="KW-1185">Reference proteome</keyword>
<keyword evidence="2 6" id="KW-0489">Methyltransferase</keyword>
<feature type="domain" description="MRM3-like substrate binding" evidence="5">
    <location>
        <begin position="5"/>
        <end position="88"/>
    </location>
</feature>
<dbReference type="Proteomes" id="UP000266441">
    <property type="component" value="Unassembled WGS sequence"/>
</dbReference>
<evidence type="ECO:0000256" key="3">
    <source>
        <dbReference type="ARBA" id="ARBA00022679"/>
    </source>
</evidence>
<dbReference type="InterPro" id="IPR029028">
    <property type="entry name" value="Alpha/beta_knot_MTases"/>
</dbReference>
<keyword evidence="3 6" id="KW-0808">Transferase</keyword>
<dbReference type="PANTHER" id="PTHR43191">
    <property type="entry name" value="RRNA METHYLTRANSFERASE 3"/>
    <property type="match status" value="1"/>
</dbReference>
<evidence type="ECO:0000313" key="6">
    <source>
        <dbReference type="EMBL" id="RIH66089.1"/>
    </source>
</evidence>
<dbReference type="Gene3D" id="3.30.1330.30">
    <property type="match status" value="1"/>
</dbReference>
<dbReference type="RefSeq" id="WP_119349323.1">
    <property type="nucleotide sequence ID" value="NZ_QWET01000004.1"/>
</dbReference>
<dbReference type="GO" id="GO:0006396">
    <property type="term" value="P:RNA processing"/>
    <property type="evidence" value="ECO:0007669"/>
    <property type="project" value="InterPro"/>
</dbReference>
<dbReference type="AlphaFoldDB" id="A0A399D380"/>
<accession>A0A399D380</accession>
<evidence type="ECO:0000259" key="5">
    <source>
        <dbReference type="Pfam" id="PF22435"/>
    </source>
</evidence>
<dbReference type="Pfam" id="PF00588">
    <property type="entry name" value="SpoU_methylase"/>
    <property type="match status" value="1"/>
</dbReference>
<organism evidence="6 7">
    <name type="scientific">Mariniphaga sediminis</name>
    <dbReference type="NCBI Taxonomy" id="1628158"/>
    <lineage>
        <taxon>Bacteria</taxon>
        <taxon>Pseudomonadati</taxon>
        <taxon>Bacteroidota</taxon>
        <taxon>Bacteroidia</taxon>
        <taxon>Marinilabiliales</taxon>
        <taxon>Prolixibacteraceae</taxon>
        <taxon>Mariniphaga</taxon>
    </lineage>
</organism>
<feature type="domain" description="tRNA/rRNA methyltransferase SpoU type" evidence="4">
    <location>
        <begin position="105"/>
        <end position="246"/>
    </location>
</feature>
<comment type="caution">
    <text evidence="6">The sequence shown here is derived from an EMBL/GenBank/DDBJ whole genome shotgun (WGS) entry which is preliminary data.</text>
</comment>
<dbReference type="InterPro" id="IPR029064">
    <property type="entry name" value="Ribosomal_eL30-like_sf"/>
</dbReference>
<dbReference type="PANTHER" id="PTHR43191:SF2">
    <property type="entry name" value="RRNA METHYLTRANSFERASE 3, MITOCHONDRIAL"/>
    <property type="match status" value="1"/>
</dbReference>
<proteinExistence type="inferred from homology"/>
<dbReference type="OrthoDB" id="9785673at2"/>
<reference evidence="6 7" key="1">
    <citation type="journal article" date="2015" name="Int. J. Syst. Evol. Microbiol.">
        <title>Mariniphaga sediminis sp. nov., isolated from coastal sediment.</title>
        <authorList>
            <person name="Wang F.Q."/>
            <person name="Shen Q.Y."/>
            <person name="Chen G.J."/>
            <person name="Du Z.J."/>
        </authorList>
    </citation>
    <scope>NUCLEOTIDE SEQUENCE [LARGE SCALE GENOMIC DNA]</scope>
    <source>
        <strain evidence="6 7">SY21</strain>
    </source>
</reference>
<dbReference type="InterPro" id="IPR051259">
    <property type="entry name" value="rRNA_Methyltransferase"/>
</dbReference>
<evidence type="ECO:0000256" key="2">
    <source>
        <dbReference type="ARBA" id="ARBA00022603"/>
    </source>
</evidence>